<sequence>MAREDNYLYIDKTKYIETLENLNEKYLIFLRPRRFGKSLFLSTLQYYYDENSAHEFEAIFHDTYIGQHPTPLKNSYRILFFEFSGINTDGGMETIYEGFKDNIKSAIYRYFTHYGYDISRDSLNSIKTPTGLIKYFFDVVEDDRIYLLIDEYDQFANAILAHSMQDFLKIVSKGGFVRSFYEVLKTATLSGVVQKMFITGVTPITLDSLSSGFNIVKHITYHEEFNAMAGFTQKEVTYSLEQSILSRCPNIDKEELLSKIQKWYNGYLFNIKATERIYNATLVNYFLSEYDYKRCEMPIKMLDSNVASDYKAIMKLFNIGDSERNYKILEELIENNSITGVIKDRYDLNQEFSEDDFITLLYSMGFITIKREEFGEVLEFQIPNYVIKMLYFNYFAIELKNRNNLSNIINPKSVLINLARGDSEPFAKQLSEVIKTLSNRDHYGFTEKHFHVITLSLLSFAEFYFIDSQPELNNKYPDILLIGRDEKVPKNYMFELKWVKQKDDHDKLKQEGLKQIEGYLKLDKVKNIPKLRSFLLLGSKDGVEFLEC</sequence>
<evidence type="ECO:0000259" key="1">
    <source>
        <dbReference type="Pfam" id="PF09820"/>
    </source>
</evidence>
<organism evidence="2">
    <name type="scientific">uncultured Sulfurovum sp</name>
    <dbReference type="NCBI Taxonomy" id="269237"/>
    <lineage>
        <taxon>Bacteria</taxon>
        <taxon>Pseudomonadati</taxon>
        <taxon>Campylobacterota</taxon>
        <taxon>Epsilonproteobacteria</taxon>
        <taxon>Campylobacterales</taxon>
        <taxon>Sulfurovaceae</taxon>
        <taxon>Sulfurovum</taxon>
        <taxon>environmental samples</taxon>
    </lineage>
</organism>
<dbReference type="Pfam" id="PF09820">
    <property type="entry name" value="AAA-ATPase_like"/>
    <property type="match status" value="1"/>
</dbReference>
<dbReference type="PANTHER" id="PTHR34825">
    <property type="entry name" value="CONSERVED PROTEIN, WITH A WEAK D-GALACTARATE DEHYDRATASE/ALTRONATE HYDROLASE DOMAIN"/>
    <property type="match status" value="1"/>
</dbReference>
<dbReference type="PANTHER" id="PTHR34825:SF2">
    <property type="entry name" value="AAA-ATPASE-LIKE DOMAIN-CONTAINING PROTEIN"/>
    <property type="match status" value="1"/>
</dbReference>
<dbReference type="Pfam" id="PF08011">
    <property type="entry name" value="PDDEXK_9"/>
    <property type="match status" value="1"/>
</dbReference>
<gene>
    <name evidence="2" type="ORF">HELGO_WM46960</name>
</gene>
<feature type="domain" description="AAA-ATPase-like" evidence="1">
    <location>
        <begin position="3"/>
        <end position="209"/>
    </location>
</feature>
<dbReference type="InterPro" id="IPR012547">
    <property type="entry name" value="PDDEXK_9"/>
</dbReference>
<dbReference type="AlphaFoldDB" id="A0A6S6TXF1"/>
<proteinExistence type="predicted"/>
<protein>
    <submittedName>
        <fullName evidence="2">Conserved protein</fullName>
    </submittedName>
</protein>
<evidence type="ECO:0000313" key="2">
    <source>
        <dbReference type="EMBL" id="CAA6819876.1"/>
    </source>
</evidence>
<reference evidence="2" key="1">
    <citation type="submission" date="2020-01" db="EMBL/GenBank/DDBJ databases">
        <authorList>
            <person name="Meier V. D."/>
            <person name="Meier V D."/>
        </authorList>
    </citation>
    <scope>NUCLEOTIDE SEQUENCE</scope>
    <source>
        <strain evidence="2">HLG_WM_MAG_02</strain>
    </source>
</reference>
<dbReference type="Gene3D" id="3.40.50.300">
    <property type="entry name" value="P-loop containing nucleotide triphosphate hydrolases"/>
    <property type="match status" value="1"/>
</dbReference>
<dbReference type="InterPro" id="IPR018631">
    <property type="entry name" value="AAA-ATPase-like_dom"/>
</dbReference>
<dbReference type="InterPro" id="IPR027417">
    <property type="entry name" value="P-loop_NTPase"/>
</dbReference>
<name>A0A6S6TXF1_9BACT</name>
<dbReference type="EMBL" id="CACVAZ010000128">
    <property type="protein sequence ID" value="CAA6819876.1"/>
    <property type="molecule type" value="Genomic_DNA"/>
</dbReference>
<accession>A0A6S6TXF1</accession>